<keyword evidence="3" id="KW-0378">Hydrolase</keyword>
<keyword evidence="1" id="KW-1133">Transmembrane helix</keyword>
<gene>
    <name evidence="3" type="ORF">EJB06_20035</name>
</gene>
<dbReference type="InterPro" id="IPR000073">
    <property type="entry name" value="AB_hydrolase_1"/>
</dbReference>
<feature type="transmembrane region" description="Helical" evidence="1">
    <location>
        <begin position="34"/>
        <end position="53"/>
    </location>
</feature>
<reference evidence="3 4" key="1">
    <citation type="submission" date="2018-12" db="EMBL/GenBank/DDBJ databases">
        <authorList>
            <person name="Yang E."/>
        </authorList>
    </citation>
    <scope>NUCLEOTIDE SEQUENCE [LARGE SCALE GENOMIC DNA]</scope>
    <source>
        <strain evidence="3 4">SOD</strain>
    </source>
</reference>
<dbReference type="PANTHER" id="PTHR47909:SF2">
    <property type="entry name" value="GPI INOSITOL-DEACYLASE"/>
    <property type="match status" value="1"/>
</dbReference>
<dbReference type="SUPFAM" id="SSF53474">
    <property type="entry name" value="alpha/beta-Hydrolases"/>
    <property type="match status" value="1"/>
</dbReference>
<sequence length="317" mass="33345">MSMSTRAMLRWVLLLQLAVAGAIAYAVLRAGVASAWLALACGLAGVLLVRVLITANNFRATAPFASPTPAPFRIGAGAMLRLFAEEFMATLTQSSWFMAQASAHQRIHAGSTAPPLLLLHGYGCNSGYWTHLVRELDAARISHATLDLEPVLAGIDDFVPAVRRAVDALCAASGAARVVIVGHSMGGLVARAYLRDHGSARVAHVFTLGTPHHGTSLASKGPGLNALQMRHDPAGDAPAGAWLRALAASESAQTRALITSLFTHHDNIVAPQTSSVLEGARNIAFGGVGHVALGRNRRVLARLMQEIISLSTPKDNL</sequence>
<dbReference type="InterPro" id="IPR029058">
    <property type="entry name" value="AB_hydrolase_fold"/>
</dbReference>
<keyword evidence="1" id="KW-0472">Membrane</keyword>
<feature type="domain" description="AB hydrolase-1" evidence="2">
    <location>
        <begin position="114"/>
        <end position="219"/>
    </location>
</feature>
<comment type="caution">
    <text evidence="3">The sequence shown here is derived from an EMBL/GenBank/DDBJ whole genome shotgun (WGS) entry which is preliminary data.</text>
</comment>
<keyword evidence="1" id="KW-0812">Transmembrane</keyword>
<dbReference type="AlphaFoldDB" id="A0A430HIS8"/>
<evidence type="ECO:0000313" key="4">
    <source>
        <dbReference type="Proteomes" id="UP000278085"/>
    </source>
</evidence>
<protein>
    <submittedName>
        <fullName evidence="3">Alpha/beta fold hydrolase</fullName>
    </submittedName>
</protein>
<name>A0A430HIS8_9BURK</name>
<accession>A0A430HIS8</accession>
<proteinExistence type="predicted"/>
<dbReference type="GO" id="GO:0016787">
    <property type="term" value="F:hydrolase activity"/>
    <property type="evidence" value="ECO:0007669"/>
    <property type="project" value="UniProtKB-KW"/>
</dbReference>
<dbReference type="EMBL" id="RXLQ01000010">
    <property type="protein sequence ID" value="RSZ57434.1"/>
    <property type="molecule type" value="Genomic_DNA"/>
</dbReference>
<dbReference type="Pfam" id="PF00561">
    <property type="entry name" value="Abhydrolase_1"/>
    <property type="match status" value="1"/>
</dbReference>
<organism evidence="3 4">
    <name type="scientific">Massilia atriviolacea</name>
    <dbReference type="NCBI Taxonomy" id="2495579"/>
    <lineage>
        <taxon>Bacteria</taxon>
        <taxon>Pseudomonadati</taxon>
        <taxon>Pseudomonadota</taxon>
        <taxon>Betaproteobacteria</taxon>
        <taxon>Burkholderiales</taxon>
        <taxon>Oxalobacteraceae</taxon>
        <taxon>Telluria group</taxon>
        <taxon>Massilia</taxon>
    </lineage>
</organism>
<dbReference type="Proteomes" id="UP000278085">
    <property type="component" value="Unassembled WGS sequence"/>
</dbReference>
<dbReference type="OrthoDB" id="275181at2"/>
<evidence type="ECO:0000256" key="1">
    <source>
        <dbReference type="SAM" id="Phobius"/>
    </source>
</evidence>
<evidence type="ECO:0000313" key="3">
    <source>
        <dbReference type="EMBL" id="RSZ57434.1"/>
    </source>
</evidence>
<evidence type="ECO:0000259" key="2">
    <source>
        <dbReference type="Pfam" id="PF00561"/>
    </source>
</evidence>
<dbReference type="Gene3D" id="3.40.50.1820">
    <property type="entry name" value="alpha/beta hydrolase"/>
    <property type="match status" value="1"/>
</dbReference>
<keyword evidence="4" id="KW-1185">Reference proteome</keyword>
<dbReference type="PANTHER" id="PTHR47909">
    <property type="entry name" value="ALPHA/BETA-HYDROLASES SUPERFAMILY PROTEIN"/>
    <property type="match status" value="1"/>
</dbReference>